<evidence type="ECO:0000256" key="3">
    <source>
        <dbReference type="SAM" id="MobiDB-lite"/>
    </source>
</evidence>
<dbReference type="AlphaFoldDB" id="A0A9Q4C5A8"/>
<proteinExistence type="inferred from homology"/>
<reference evidence="5" key="1">
    <citation type="submission" date="2022-09" db="EMBL/GenBank/DDBJ databases">
        <title>Haloadaptaus new haloarchaeum isolated from saline soil.</title>
        <authorList>
            <person name="Duran-Viseras A."/>
            <person name="Sanchez-Porro C."/>
            <person name="Ventosa A."/>
        </authorList>
    </citation>
    <scope>NUCLEOTIDE SEQUENCE</scope>
    <source>
        <strain evidence="5">F3-133</strain>
    </source>
</reference>
<dbReference type="GO" id="GO:0016620">
    <property type="term" value="F:oxidoreductase activity, acting on the aldehyde or oxo group of donors, NAD or NADP as acceptor"/>
    <property type="evidence" value="ECO:0007669"/>
    <property type="project" value="InterPro"/>
</dbReference>
<dbReference type="CDD" id="cd07099">
    <property type="entry name" value="ALDH_DDALDH"/>
    <property type="match status" value="1"/>
</dbReference>
<feature type="domain" description="Aldehyde dehydrogenase" evidence="4">
    <location>
        <begin position="19"/>
        <end position="477"/>
    </location>
</feature>
<dbReference type="InterPro" id="IPR016163">
    <property type="entry name" value="Ald_DH_C"/>
</dbReference>
<feature type="compositionally biased region" description="Basic and acidic residues" evidence="3">
    <location>
        <begin position="10"/>
        <end position="20"/>
    </location>
</feature>
<organism evidence="5 6">
    <name type="scientific">Halorutilus salinus</name>
    <dbReference type="NCBI Taxonomy" id="2487751"/>
    <lineage>
        <taxon>Archaea</taxon>
        <taxon>Methanobacteriati</taxon>
        <taxon>Methanobacteriota</taxon>
        <taxon>Stenosarchaea group</taxon>
        <taxon>Halobacteria</taxon>
        <taxon>Halorutilales</taxon>
        <taxon>Halorutilaceae</taxon>
        <taxon>Halorutilus</taxon>
    </lineage>
</organism>
<evidence type="ECO:0000313" key="6">
    <source>
        <dbReference type="Proteomes" id="UP001149411"/>
    </source>
</evidence>
<protein>
    <submittedName>
        <fullName evidence="5">Aldehyde dehydrogenase family protein</fullName>
    </submittedName>
</protein>
<dbReference type="InterPro" id="IPR016162">
    <property type="entry name" value="Ald_DH_N"/>
</dbReference>
<comment type="caution">
    <text evidence="5">The sequence shown here is derived from an EMBL/GenBank/DDBJ whole genome shotgun (WGS) entry which is preliminary data.</text>
</comment>
<gene>
    <name evidence="5" type="ORF">EGH25_07565</name>
</gene>
<dbReference type="FunFam" id="3.40.309.10:FF:000009">
    <property type="entry name" value="Aldehyde dehydrogenase A"/>
    <property type="match status" value="1"/>
</dbReference>
<keyword evidence="6" id="KW-1185">Reference proteome</keyword>
<dbReference type="Gene3D" id="3.40.309.10">
    <property type="entry name" value="Aldehyde Dehydrogenase, Chain A, domain 2"/>
    <property type="match status" value="1"/>
</dbReference>
<evidence type="ECO:0000256" key="1">
    <source>
        <dbReference type="ARBA" id="ARBA00009986"/>
    </source>
</evidence>
<dbReference type="EMBL" id="RKLV01000006">
    <property type="protein sequence ID" value="MCX2819209.1"/>
    <property type="molecule type" value="Genomic_DNA"/>
</dbReference>
<evidence type="ECO:0000259" key="4">
    <source>
        <dbReference type="Pfam" id="PF00171"/>
    </source>
</evidence>
<evidence type="ECO:0000256" key="2">
    <source>
        <dbReference type="ARBA" id="ARBA00023002"/>
    </source>
</evidence>
<dbReference type="PROSITE" id="PS00070">
    <property type="entry name" value="ALDEHYDE_DEHYDR_CYS"/>
    <property type="match status" value="1"/>
</dbReference>
<dbReference type="PIRSF" id="PIRSF036492">
    <property type="entry name" value="ALDH"/>
    <property type="match status" value="1"/>
</dbReference>
<dbReference type="Pfam" id="PF00171">
    <property type="entry name" value="Aldedh"/>
    <property type="match status" value="1"/>
</dbReference>
<sequence>MSETEEDTERGDGGDTREAETVVSVNPATGDVNEEVVATTPEEVDEAVEAAREAQRSWEARSVNDRLRVLDVFQNHLIRRRDEVARTIAAETGKPVGEGLVTDLIPVIDAVRFLKKRGPEVMETGLDLDNIMVMDRKSKIVREPLGVLGMVTPWNYPFGIPGSQVVYALFAGNAVVLKPARETTLTGLKIEEILNDAGLPDDLLHVVPGGGSTVGQAIVESDIDQMTFTGSNAVGEMIQERCQERGVPTTMELGGSDPAVVLEDANIDKATSGIVWSRFMNCGQTCAAVKRAYAHDSVFDEFRDEIVRKVDKLRVGNGAEENVDVGPLIDEGAVDELAQQVDDSVEMGAEVLTGGERLDREGSFYAPTVLGNVTHEMPVVREETFGPVIPVMGFEDISEGIEKANDTRFGLTASVWTRDTDRGERVAREIDAGTVVVNDHGYTYGINETPWGGYKDSGHGRTHGVWGIEEVTRMKHINKGSADTVPRSLRPETTWWFPYSDDYLETMGDGIEFLYGNSVVRRARKAPKMLKELIGKKGL</sequence>
<dbReference type="InterPro" id="IPR016160">
    <property type="entry name" value="Ald_DH_CS_CYS"/>
</dbReference>
<dbReference type="GO" id="GO:0006081">
    <property type="term" value="P:aldehyde metabolic process"/>
    <property type="evidence" value="ECO:0007669"/>
    <property type="project" value="InterPro"/>
</dbReference>
<dbReference type="Proteomes" id="UP001149411">
    <property type="component" value="Unassembled WGS sequence"/>
</dbReference>
<feature type="region of interest" description="Disordered" evidence="3">
    <location>
        <begin position="1"/>
        <end position="33"/>
    </location>
</feature>
<dbReference type="SUPFAM" id="SSF53720">
    <property type="entry name" value="ALDH-like"/>
    <property type="match status" value="1"/>
</dbReference>
<dbReference type="InterPro" id="IPR015590">
    <property type="entry name" value="Aldehyde_DH_dom"/>
</dbReference>
<dbReference type="RefSeq" id="WP_266087279.1">
    <property type="nucleotide sequence ID" value="NZ_RKLV01000006.1"/>
</dbReference>
<dbReference type="InterPro" id="IPR016161">
    <property type="entry name" value="Ald_DH/histidinol_DH"/>
</dbReference>
<keyword evidence="2" id="KW-0560">Oxidoreductase</keyword>
<dbReference type="Gene3D" id="3.40.605.10">
    <property type="entry name" value="Aldehyde Dehydrogenase, Chain A, domain 1"/>
    <property type="match status" value="1"/>
</dbReference>
<accession>A0A9Q4C5A8</accession>
<comment type="similarity">
    <text evidence="1">Belongs to the aldehyde dehydrogenase family.</text>
</comment>
<name>A0A9Q4C5A8_9EURY</name>
<dbReference type="PANTHER" id="PTHR11699">
    <property type="entry name" value="ALDEHYDE DEHYDROGENASE-RELATED"/>
    <property type="match status" value="1"/>
</dbReference>
<dbReference type="InterPro" id="IPR012394">
    <property type="entry name" value="Aldehyde_DH_NAD(P)"/>
</dbReference>
<evidence type="ECO:0000313" key="5">
    <source>
        <dbReference type="EMBL" id="MCX2819209.1"/>
    </source>
</evidence>